<accession>A0A0C1TQJ7</accession>
<dbReference type="GO" id="GO:0003700">
    <property type="term" value="F:DNA-binding transcription factor activity"/>
    <property type="evidence" value="ECO:0007669"/>
    <property type="project" value="TreeGrafter"/>
</dbReference>
<dbReference type="PANTHER" id="PTHR30055">
    <property type="entry name" value="HTH-TYPE TRANSCRIPTIONAL REGULATOR RUTR"/>
    <property type="match status" value="1"/>
</dbReference>
<dbReference type="InterPro" id="IPR001647">
    <property type="entry name" value="HTH_TetR"/>
</dbReference>
<dbReference type="InterPro" id="IPR039536">
    <property type="entry name" value="TetR_C_Proteobacteria"/>
</dbReference>
<keyword evidence="1" id="KW-0805">Transcription regulation</keyword>
<evidence type="ECO:0000256" key="4">
    <source>
        <dbReference type="PROSITE-ProRule" id="PRU00335"/>
    </source>
</evidence>
<evidence type="ECO:0000313" key="7">
    <source>
        <dbReference type="Proteomes" id="UP000031433"/>
    </source>
</evidence>
<evidence type="ECO:0000256" key="2">
    <source>
        <dbReference type="ARBA" id="ARBA00023125"/>
    </source>
</evidence>
<dbReference type="PANTHER" id="PTHR30055:SF119">
    <property type="entry name" value="NALC"/>
    <property type="match status" value="1"/>
</dbReference>
<dbReference type="SUPFAM" id="SSF46689">
    <property type="entry name" value="Homeodomain-like"/>
    <property type="match status" value="1"/>
</dbReference>
<dbReference type="FunFam" id="1.10.10.60:FF:000141">
    <property type="entry name" value="TetR family transcriptional regulator"/>
    <property type="match status" value="1"/>
</dbReference>
<feature type="domain" description="HTH tetR-type" evidence="5">
    <location>
        <begin position="6"/>
        <end position="66"/>
    </location>
</feature>
<dbReference type="Gene3D" id="1.10.357.10">
    <property type="entry name" value="Tetracycline Repressor, domain 2"/>
    <property type="match status" value="1"/>
</dbReference>
<evidence type="ECO:0000256" key="1">
    <source>
        <dbReference type="ARBA" id="ARBA00023015"/>
    </source>
</evidence>
<reference evidence="6 7" key="1">
    <citation type="submission" date="2015-01" db="EMBL/GenBank/DDBJ databases">
        <title>Genome sequence of the anaerobic bacterium Geobacter soli GSS01, a dissimilatory Fe(III) reducer from soil.</title>
        <authorList>
            <person name="Yang G."/>
            <person name="Zhou S."/>
        </authorList>
    </citation>
    <scope>NUCLEOTIDE SEQUENCE [LARGE SCALE GENOMIC DNA]</scope>
    <source>
        <strain evidence="6 7">GSS01</strain>
    </source>
</reference>
<keyword evidence="3" id="KW-0804">Transcription</keyword>
<dbReference type="PROSITE" id="PS50977">
    <property type="entry name" value="HTH_TETR_2"/>
    <property type="match status" value="1"/>
</dbReference>
<dbReference type="InterPro" id="IPR050109">
    <property type="entry name" value="HTH-type_TetR-like_transc_reg"/>
</dbReference>
<feature type="DNA-binding region" description="H-T-H motif" evidence="4">
    <location>
        <begin position="29"/>
        <end position="48"/>
    </location>
</feature>
<dbReference type="Proteomes" id="UP000031433">
    <property type="component" value="Unassembled WGS sequence"/>
</dbReference>
<dbReference type="Pfam" id="PF00440">
    <property type="entry name" value="TetR_N"/>
    <property type="match status" value="1"/>
</dbReference>
<dbReference type="PRINTS" id="PR00455">
    <property type="entry name" value="HTHTETR"/>
</dbReference>
<gene>
    <name evidence="6" type="ORF">SE37_02355</name>
</gene>
<organism evidence="6 7">
    <name type="scientific">Geobacter soli</name>
    <dbReference type="NCBI Taxonomy" id="1510391"/>
    <lineage>
        <taxon>Bacteria</taxon>
        <taxon>Pseudomonadati</taxon>
        <taxon>Thermodesulfobacteriota</taxon>
        <taxon>Desulfuromonadia</taxon>
        <taxon>Geobacterales</taxon>
        <taxon>Geobacteraceae</taxon>
        <taxon>Geobacter</taxon>
    </lineage>
</organism>
<dbReference type="InterPro" id="IPR009057">
    <property type="entry name" value="Homeodomain-like_sf"/>
</dbReference>
<protein>
    <recommendedName>
        <fullName evidence="5">HTH tetR-type domain-containing protein</fullName>
    </recommendedName>
</protein>
<comment type="caution">
    <text evidence="6">The sequence shown here is derived from an EMBL/GenBank/DDBJ whole genome shotgun (WGS) entry which is preliminary data.</text>
</comment>
<dbReference type="EMBL" id="JXBL01000001">
    <property type="protein sequence ID" value="KIE41553.1"/>
    <property type="molecule type" value="Genomic_DNA"/>
</dbReference>
<sequence length="205" mass="23123">MAKKSDTKRQHILSVAAQVFQEYGFERTSMSEICARVGGSKATLYNYFPSKDELFFEVMTLSNNTEFEAVFRSTDPAADDIAASLRDFGRRWLTFLYSPNVKANRHLAISVSGRSDLGRLMYERGVLRGQDLAADLLRTAIGLGRLRQADPVVASRHLLSLLESELMERFLFQLLGEVSEEEIKQVTDRAIDVFMAAYGVPCIKR</sequence>
<keyword evidence="7" id="KW-1185">Reference proteome</keyword>
<dbReference type="Gene3D" id="1.10.10.60">
    <property type="entry name" value="Homeodomain-like"/>
    <property type="match status" value="1"/>
</dbReference>
<evidence type="ECO:0000259" key="5">
    <source>
        <dbReference type="PROSITE" id="PS50977"/>
    </source>
</evidence>
<dbReference type="RefSeq" id="WP_039643337.1">
    <property type="nucleotide sequence ID" value="NZ_JXBL01000001.1"/>
</dbReference>
<dbReference type="SUPFAM" id="SSF48498">
    <property type="entry name" value="Tetracyclin repressor-like, C-terminal domain"/>
    <property type="match status" value="1"/>
</dbReference>
<name>A0A0C1TQJ7_9BACT</name>
<dbReference type="InterPro" id="IPR036271">
    <property type="entry name" value="Tet_transcr_reg_TetR-rel_C_sf"/>
</dbReference>
<dbReference type="AlphaFoldDB" id="A0A0C1TQJ7"/>
<evidence type="ECO:0000256" key="3">
    <source>
        <dbReference type="ARBA" id="ARBA00023163"/>
    </source>
</evidence>
<dbReference type="Pfam" id="PF14246">
    <property type="entry name" value="TetR_C_7"/>
    <property type="match status" value="1"/>
</dbReference>
<proteinExistence type="predicted"/>
<dbReference type="GO" id="GO:0000976">
    <property type="term" value="F:transcription cis-regulatory region binding"/>
    <property type="evidence" value="ECO:0007669"/>
    <property type="project" value="TreeGrafter"/>
</dbReference>
<keyword evidence="2 4" id="KW-0238">DNA-binding</keyword>
<evidence type="ECO:0000313" key="6">
    <source>
        <dbReference type="EMBL" id="KIE41553.1"/>
    </source>
</evidence>